<dbReference type="Proteomes" id="UP000886595">
    <property type="component" value="Unassembled WGS sequence"/>
</dbReference>
<gene>
    <name evidence="1" type="ORF">Bca52824_094865</name>
</gene>
<dbReference type="EMBL" id="JAAMPC010000229">
    <property type="protein sequence ID" value="KAG2243296.1"/>
    <property type="molecule type" value="Genomic_DNA"/>
</dbReference>
<accession>A0A8X7P1D2</accession>
<comment type="caution">
    <text evidence="1">The sequence shown here is derived from an EMBL/GenBank/DDBJ whole genome shotgun (WGS) entry which is preliminary data.</text>
</comment>
<proteinExistence type="predicted"/>
<reference evidence="1 2" key="1">
    <citation type="submission" date="2020-02" db="EMBL/GenBank/DDBJ databases">
        <authorList>
            <person name="Ma Q."/>
            <person name="Huang Y."/>
            <person name="Song X."/>
            <person name="Pei D."/>
        </authorList>
    </citation>
    <scope>NUCLEOTIDE SEQUENCE [LARGE SCALE GENOMIC DNA]</scope>
    <source>
        <strain evidence="1">Sxm20200214</strain>
        <tissue evidence="1">Leaf</tissue>
    </source>
</reference>
<protein>
    <submittedName>
        <fullName evidence="1">Uncharacterized protein</fullName>
    </submittedName>
</protein>
<keyword evidence="2" id="KW-1185">Reference proteome</keyword>
<evidence type="ECO:0000313" key="2">
    <source>
        <dbReference type="Proteomes" id="UP000886595"/>
    </source>
</evidence>
<evidence type="ECO:0000313" key="1">
    <source>
        <dbReference type="EMBL" id="KAG2243296.1"/>
    </source>
</evidence>
<name>A0A8X7P1D2_BRACI</name>
<organism evidence="1 2">
    <name type="scientific">Brassica carinata</name>
    <name type="common">Ethiopian mustard</name>
    <name type="synonym">Abyssinian cabbage</name>
    <dbReference type="NCBI Taxonomy" id="52824"/>
    <lineage>
        <taxon>Eukaryota</taxon>
        <taxon>Viridiplantae</taxon>
        <taxon>Streptophyta</taxon>
        <taxon>Embryophyta</taxon>
        <taxon>Tracheophyta</taxon>
        <taxon>Spermatophyta</taxon>
        <taxon>Magnoliopsida</taxon>
        <taxon>eudicotyledons</taxon>
        <taxon>Gunneridae</taxon>
        <taxon>Pentapetalae</taxon>
        <taxon>rosids</taxon>
        <taxon>malvids</taxon>
        <taxon>Brassicales</taxon>
        <taxon>Brassicaceae</taxon>
        <taxon>Brassiceae</taxon>
        <taxon>Brassica</taxon>
    </lineage>
</organism>
<dbReference type="AlphaFoldDB" id="A0A8X7P1D2"/>
<sequence>MILLLSVLIIFQAVFYLRLSGRFVWPKLLFGDCSEYLWRPLRWTVLTGFGSLGGLPSQRARSTFNHRAYASNPWIYFQSYPHGSAPHQPDPPSSLACCLPRVSVVSTSCSSLVVVSTATINTPSQTDISSEATWR</sequence>